<dbReference type="RefSeq" id="WP_147847821.1">
    <property type="nucleotide sequence ID" value="NZ_VDUZ01000016.1"/>
</dbReference>
<accession>A0A5C8PL91</accession>
<sequence>MTLVRTLVWFVLLVVAMTLAVWLVERPGVVTVQWHGWRLDTSVGVVLIVIVVLCVLAALLYALWRWLAGAPSTVFDIWGESRRRKGYRALTQGMVAVAAGDAAEAQRCARLAEKLLEEPPLTRLLSAQAAQLAGDRDAAQRYFAAMLDDPQMAFLGLRGLMMQSLKDGNSSKALAYAEQAFQRRPDTPWVVRSLFDMQAQAGKWSAAQETLQVGLKRKIVDPERGRTLSALLLVERSRAAERGGADQDAVDHARAALALAPEREPVAYRYAELLIKRGDGRKAMKAIERAWPVSPHPDLAQLYLAAAGEKDALKRVQALSRLTAGNPDDLDSRIALARECLEARLWGEARRHLVAAGAERPDAPTRLCRLMADLEEQEYGDGEKVRQWLARAADSPGDRQWRCRSCGAVHDRWLAVCDSCAAFGTTEWQMPPPSSHAVAAAAATSTLRLRPEQEVLPPDPPAEAKAPAS</sequence>
<name>A0A5C8PL91_9HYPH</name>
<dbReference type="Proteomes" id="UP000321638">
    <property type="component" value="Unassembled WGS sequence"/>
</dbReference>
<dbReference type="InterPro" id="IPR010817">
    <property type="entry name" value="HemY_N"/>
</dbReference>
<dbReference type="AlphaFoldDB" id="A0A5C8PL91"/>
<evidence type="ECO:0000256" key="3">
    <source>
        <dbReference type="ARBA" id="ARBA00022989"/>
    </source>
</evidence>
<organism evidence="8 9">
    <name type="scientific">Vineibacter terrae</name>
    <dbReference type="NCBI Taxonomy" id="2586908"/>
    <lineage>
        <taxon>Bacteria</taxon>
        <taxon>Pseudomonadati</taxon>
        <taxon>Pseudomonadota</taxon>
        <taxon>Alphaproteobacteria</taxon>
        <taxon>Hyphomicrobiales</taxon>
        <taxon>Vineibacter</taxon>
    </lineage>
</organism>
<keyword evidence="4 6" id="KW-0472">Membrane</keyword>
<evidence type="ECO:0000259" key="7">
    <source>
        <dbReference type="Pfam" id="PF07219"/>
    </source>
</evidence>
<proteinExistence type="predicted"/>
<comment type="subcellular location">
    <subcellularLocation>
        <location evidence="1">Membrane</location>
    </subcellularLocation>
</comment>
<keyword evidence="2 6" id="KW-0812">Transmembrane</keyword>
<evidence type="ECO:0000256" key="2">
    <source>
        <dbReference type="ARBA" id="ARBA00022692"/>
    </source>
</evidence>
<evidence type="ECO:0000313" key="9">
    <source>
        <dbReference type="Proteomes" id="UP000321638"/>
    </source>
</evidence>
<feature type="transmembrane region" description="Helical" evidence="6">
    <location>
        <begin position="7"/>
        <end position="24"/>
    </location>
</feature>
<keyword evidence="3 6" id="KW-1133">Transmembrane helix</keyword>
<keyword evidence="9" id="KW-1185">Reference proteome</keyword>
<evidence type="ECO:0000256" key="6">
    <source>
        <dbReference type="SAM" id="Phobius"/>
    </source>
</evidence>
<gene>
    <name evidence="8" type="ORF">FHP25_15290</name>
</gene>
<dbReference type="SUPFAM" id="SSF48452">
    <property type="entry name" value="TPR-like"/>
    <property type="match status" value="2"/>
</dbReference>
<reference evidence="8 9" key="1">
    <citation type="submission" date="2019-06" db="EMBL/GenBank/DDBJ databases">
        <title>New taxonomy in bacterial strain CC-CFT640, isolated from vineyard.</title>
        <authorList>
            <person name="Lin S.-Y."/>
            <person name="Tsai C.-F."/>
            <person name="Young C.-C."/>
        </authorList>
    </citation>
    <scope>NUCLEOTIDE SEQUENCE [LARGE SCALE GENOMIC DNA]</scope>
    <source>
        <strain evidence="8 9">CC-CFT640</strain>
    </source>
</reference>
<dbReference type="InterPro" id="IPR011990">
    <property type="entry name" value="TPR-like_helical_dom_sf"/>
</dbReference>
<dbReference type="GO" id="GO:0016020">
    <property type="term" value="C:membrane"/>
    <property type="evidence" value="ECO:0007669"/>
    <property type="project" value="UniProtKB-SubCell"/>
</dbReference>
<dbReference type="Gene3D" id="1.25.40.10">
    <property type="entry name" value="Tetratricopeptide repeat domain"/>
    <property type="match status" value="1"/>
</dbReference>
<protein>
    <submittedName>
        <fullName evidence="8">Tetratricopeptide repeat protein</fullName>
    </submittedName>
</protein>
<dbReference type="Pfam" id="PF13429">
    <property type="entry name" value="TPR_15"/>
    <property type="match status" value="1"/>
</dbReference>
<feature type="domain" description="HemY N-terminal" evidence="7">
    <location>
        <begin position="28"/>
        <end position="134"/>
    </location>
</feature>
<feature type="region of interest" description="Disordered" evidence="5">
    <location>
        <begin position="431"/>
        <end position="469"/>
    </location>
</feature>
<evidence type="ECO:0000313" key="8">
    <source>
        <dbReference type="EMBL" id="TXL74779.1"/>
    </source>
</evidence>
<evidence type="ECO:0000256" key="1">
    <source>
        <dbReference type="ARBA" id="ARBA00004370"/>
    </source>
</evidence>
<comment type="caution">
    <text evidence="8">The sequence shown here is derived from an EMBL/GenBank/DDBJ whole genome shotgun (WGS) entry which is preliminary data.</text>
</comment>
<dbReference type="OrthoDB" id="9798343at2"/>
<evidence type="ECO:0000256" key="5">
    <source>
        <dbReference type="SAM" id="MobiDB-lite"/>
    </source>
</evidence>
<feature type="transmembrane region" description="Helical" evidence="6">
    <location>
        <begin position="44"/>
        <end position="64"/>
    </location>
</feature>
<dbReference type="EMBL" id="VDUZ01000016">
    <property type="protein sequence ID" value="TXL74779.1"/>
    <property type="molecule type" value="Genomic_DNA"/>
</dbReference>
<evidence type="ECO:0000256" key="4">
    <source>
        <dbReference type="ARBA" id="ARBA00023136"/>
    </source>
</evidence>
<dbReference type="Pfam" id="PF07219">
    <property type="entry name" value="HemY_N"/>
    <property type="match status" value="1"/>
</dbReference>